<name>A0A9D6UMG7_UNCSA</name>
<dbReference type="Pfam" id="PF07963">
    <property type="entry name" value="N_methyl"/>
    <property type="match status" value="1"/>
</dbReference>
<accession>A0A9D6UMG7</accession>
<dbReference type="Proteomes" id="UP000808761">
    <property type="component" value="Unassembled WGS sequence"/>
</dbReference>
<protein>
    <submittedName>
        <fullName evidence="1">Prepilin-type N-terminal cleavage/methylation domain-containing protein</fullName>
    </submittedName>
</protein>
<comment type="caution">
    <text evidence="1">The sequence shown here is derived from an EMBL/GenBank/DDBJ whole genome shotgun (WGS) entry which is preliminary data.</text>
</comment>
<evidence type="ECO:0000313" key="1">
    <source>
        <dbReference type="EMBL" id="MBI5078862.1"/>
    </source>
</evidence>
<dbReference type="EMBL" id="JACRKR010000122">
    <property type="protein sequence ID" value="MBI5078862.1"/>
    <property type="molecule type" value="Genomic_DNA"/>
</dbReference>
<dbReference type="NCBIfam" id="TIGR02532">
    <property type="entry name" value="IV_pilin_GFxxxE"/>
    <property type="match status" value="1"/>
</dbReference>
<evidence type="ECO:0000313" key="2">
    <source>
        <dbReference type="Proteomes" id="UP000808761"/>
    </source>
</evidence>
<feature type="non-terminal residue" evidence="1">
    <location>
        <position position="15"/>
    </location>
</feature>
<proteinExistence type="predicted"/>
<reference evidence="1" key="1">
    <citation type="submission" date="2020-07" db="EMBL/GenBank/DDBJ databases">
        <title>Huge and variable diversity of episymbiotic CPR bacteria and DPANN archaea in groundwater ecosystems.</title>
        <authorList>
            <person name="He C.Y."/>
            <person name="Keren R."/>
            <person name="Whittaker M."/>
            <person name="Farag I.F."/>
            <person name="Doudna J."/>
            <person name="Cate J.H.D."/>
            <person name="Banfield J.F."/>
        </authorList>
    </citation>
    <scope>NUCLEOTIDE SEQUENCE</scope>
    <source>
        <strain evidence="1">NC_groundwater_1860_Pr3_B-0.1um_51_7</strain>
    </source>
</reference>
<organism evidence="1 2">
    <name type="scientific">Candidatus Saganbacteria bacterium</name>
    <dbReference type="NCBI Taxonomy" id="2575572"/>
    <lineage>
        <taxon>Bacteria</taxon>
        <taxon>Bacillati</taxon>
        <taxon>Saganbacteria</taxon>
    </lineage>
</organism>
<gene>
    <name evidence="1" type="ORF">HZB08_02450</name>
</gene>
<sequence>MMKRGFTLIELVMVI</sequence>
<dbReference type="InterPro" id="IPR012902">
    <property type="entry name" value="N_methyl_site"/>
</dbReference>